<feature type="compositionally biased region" description="Basic residues" evidence="1">
    <location>
        <begin position="43"/>
        <end position="52"/>
    </location>
</feature>
<sequence>MSKHQHDETLPTLPVGEDPLEMTEQNKNTPAPKNEPNREPEKKRPKRKRIPK</sequence>
<dbReference type="AlphaFoldDB" id="A0A7U4E513"/>
<reference evidence="2 3" key="2">
    <citation type="journal article" date="2012" name="Stand. Genomic Sci.">
        <title>Complete genome sequence of the aquatic bacterium Runella slithyformis type strain (LSU 4(T)).</title>
        <authorList>
            <person name="Copeland A."/>
            <person name="Zhang X."/>
            <person name="Misra M."/>
            <person name="Lapidus A."/>
            <person name="Nolan M."/>
            <person name="Lucas S."/>
            <person name="Deshpande S."/>
            <person name="Cheng J.F."/>
            <person name="Tapia R."/>
            <person name="Goodwin L.A."/>
            <person name="Pitluck S."/>
            <person name="Liolios K."/>
            <person name="Pagani I."/>
            <person name="Ivanova N."/>
            <person name="Mikhailova N."/>
            <person name="Pati A."/>
            <person name="Chen A."/>
            <person name="Palaniappan K."/>
            <person name="Land M."/>
            <person name="Hauser L."/>
            <person name="Pan C."/>
            <person name="Jeffries C.D."/>
            <person name="Detter J.C."/>
            <person name="Brambilla E.M."/>
            <person name="Rohde M."/>
            <person name="Djao O.D."/>
            <person name="Goker M."/>
            <person name="Sikorski J."/>
            <person name="Tindall B.J."/>
            <person name="Woyke T."/>
            <person name="Bristow J."/>
            <person name="Eisen J.A."/>
            <person name="Markowitz V."/>
            <person name="Hugenholtz P."/>
            <person name="Kyrpides N.C."/>
            <person name="Klenk H.P."/>
            <person name="Mavromatis K."/>
        </authorList>
    </citation>
    <scope>NUCLEOTIDE SEQUENCE [LARGE SCALE GENOMIC DNA]</scope>
    <source>
        <strain evidence="3">ATCC 29530 / DSM 19594 / LMG 11500 / NCIMB 11436 / LSU 4</strain>
    </source>
</reference>
<evidence type="ECO:0000256" key="1">
    <source>
        <dbReference type="SAM" id="MobiDB-lite"/>
    </source>
</evidence>
<name>A0A7U4E513_RUNSL</name>
<reference evidence="3" key="1">
    <citation type="submission" date="2011-06" db="EMBL/GenBank/DDBJ databases">
        <title>The complete genome of chromosome of Runella slithyformis DSM 19594.</title>
        <authorList>
            <consortium name="US DOE Joint Genome Institute (JGI-PGF)"/>
            <person name="Lucas S."/>
            <person name="Han J."/>
            <person name="Lapidus A."/>
            <person name="Bruce D."/>
            <person name="Goodwin L."/>
            <person name="Pitluck S."/>
            <person name="Peters L."/>
            <person name="Kyrpides N."/>
            <person name="Mavromatis K."/>
            <person name="Ivanova N."/>
            <person name="Ovchinnikova G."/>
            <person name="Zhang X."/>
            <person name="Misra M."/>
            <person name="Detter J.C."/>
            <person name="Tapia R."/>
            <person name="Han C."/>
            <person name="Land M."/>
            <person name="Hauser L."/>
            <person name="Markowitz V."/>
            <person name="Cheng J.-F."/>
            <person name="Hugenholtz P."/>
            <person name="Woyke T."/>
            <person name="Wu D."/>
            <person name="Tindall B."/>
            <person name="Faehrich R."/>
            <person name="Brambilla E."/>
            <person name="Klenk H.-P."/>
            <person name="Eisen J.A."/>
        </authorList>
    </citation>
    <scope>NUCLEOTIDE SEQUENCE [LARGE SCALE GENOMIC DNA]</scope>
    <source>
        <strain evidence="3">ATCC 29530 / DSM 19594 / LMG 11500 / NCIMB 11436 / LSU 4</strain>
    </source>
</reference>
<feature type="region of interest" description="Disordered" evidence="1">
    <location>
        <begin position="1"/>
        <end position="52"/>
    </location>
</feature>
<gene>
    <name evidence="2" type="ordered locus">Runsl_1418</name>
</gene>
<evidence type="ECO:0000313" key="3">
    <source>
        <dbReference type="Proteomes" id="UP000000493"/>
    </source>
</evidence>
<dbReference type="EMBL" id="CP002859">
    <property type="protein sequence ID" value="AEI47844.1"/>
    <property type="molecule type" value="Genomic_DNA"/>
</dbReference>
<dbReference type="Proteomes" id="UP000000493">
    <property type="component" value="Chromosome"/>
</dbReference>
<proteinExistence type="predicted"/>
<organism evidence="2 3">
    <name type="scientific">Runella slithyformis (strain ATCC 29530 / DSM 19594 / LMG 11500 / NCIMB 11436 / LSU 4)</name>
    <dbReference type="NCBI Taxonomy" id="761193"/>
    <lineage>
        <taxon>Bacteria</taxon>
        <taxon>Pseudomonadati</taxon>
        <taxon>Bacteroidota</taxon>
        <taxon>Cytophagia</taxon>
        <taxon>Cytophagales</taxon>
        <taxon>Spirosomataceae</taxon>
        <taxon>Runella</taxon>
    </lineage>
</organism>
<evidence type="ECO:0000313" key="2">
    <source>
        <dbReference type="EMBL" id="AEI47844.1"/>
    </source>
</evidence>
<keyword evidence="3" id="KW-1185">Reference proteome</keyword>
<dbReference type="KEGG" id="rsi:Runsl_1418"/>
<dbReference type="RefSeq" id="WP_013927163.1">
    <property type="nucleotide sequence ID" value="NC_015703.1"/>
</dbReference>
<accession>A0A7U4E513</accession>
<protein>
    <submittedName>
        <fullName evidence="2">Uncharacterized protein</fullName>
    </submittedName>
</protein>